<comment type="caution">
    <text evidence="5">The sequence shown here is derived from an EMBL/GenBank/DDBJ whole genome shotgun (WGS) entry which is preliminary data.</text>
</comment>
<proteinExistence type="predicted"/>
<dbReference type="PANTHER" id="PTHR43794:SF11">
    <property type="entry name" value="AMIDOHYDROLASE-RELATED DOMAIN-CONTAINING PROTEIN"/>
    <property type="match status" value="1"/>
</dbReference>
<dbReference type="Gene3D" id="3.20.20.140">
    <property type="entry name" value="Metal-dependent hydrolases"/>
    <property type="match status" value="1"/>
</dbReference>
<name>A0A084SE54_9BACT</name>
<dbReference type="GO" id="GO:0046872">
    <property type="term" value="F:metal ion binding"/>
    <property type="evidence" value="ECO:0007669"/>
    <property type="project" value="UniProtKB-KW"/>
</dbReference>
<dbReference type="GO" id="GO:0019239">
    <property type="term" value="F:deaminase activity"/>
    <property type="evidence" value="ECO:0007669"/>
    <property type="project" value="UniProtKB-ARBA"/>
</dbReference>
<evidence type="ECO:0000313" key="5">
    <source>
        <dbReference type="EMBL" id="KFA86739.1"/>
    </source>
</evidence>
<evidence type="ECO:0000259" key="4">
    <source>
        <dbReference type="Pfam" id="PF01979"/>
    </source>
</evidence>
<dbReference type="RefSeq" id="WP_043414703.1">
    <property type="nucleotide sequence ID" value="NZ_JPMI01000425.1"/>
</dbReference>
<dbReference type="FunFam" id="3.20.20.140:FF:000014">
    <property type="entry name" value="5-methylthioadenosine/S-adenosylhomocysteine deaminase"/>
    <property type="match status" value="1"/>
</dbReference>
<keyword evidence="3" id="KW-0862">Zinc</keyword>
<evidence type="ECO:0000256" key="3">
    <source>
        <dbReference type="ARBA" id="ARBA00022833"/>
    </source>
</evidence>
<feature type="domain" description="Amidohydrolase-related" evidence="4">
    <location>
        <begin position="59"/>
        <end position="404"/>
    </location>
</feature>
<dbReference type="CDD" id="cd01298">
    <property type="entry name" value="ATZ_TRZ_like"/>
    <property type="match status" value="1"/>
</dbReference>
<keyword evidence="1" id="KW-0479">Metal-binding</keyword>
<accession>A0A084SE54</accession>
<dbReference type="AlphaFoldDB" id="A0A084SE54"/>
<dbReference type="Gene3D" id="2.30.40.10">
    <property type="entry name" value="Urease, subunit C, domain 1"/>
    <property type="match status" value="1"/>
</dbReference>
<keyword evidence="2 5" id="KW-0378">Hydrolase</keyword>
<dbReference type="EMBL" id="JPMI01000425">
    <property type="protein sequence ID" value="KFA86739.1"/>
    <property type="molecule type" value="Genomic_DNA"/>
</dbReference>
<dbReference type="InterPro" id="IPR032466">
    <property type="entry name" value="Metal_Hydrolase"/>
</dbReference>
<dbReference type="Proteomes" id="UP000028547">
    <property type="component" value="Unassembled WGS sequence"/>
</dbReference>
<dbReference type="SUPFAM" id="SSF51338">
    <property type="entry name" value="Composite domain of metallo-dependent hydrolases"/>
    <property type="match status" value="2"/>
</dbReference>
<organism evidence="5 6">
    <name type="scientific">Archangium violaceum Cb vi76</name>
    <dbReference type="NCBI Taxonomy" id="1406225"/>
    <lineage>
        <taxon>Bacteria</taxon>
        <taxon>Pseudomonadati</taxon>
        <taxon>Myxococcota</taxon>
        <taxon>Myxococcia</taxon>
        <taxon>Myxococcales</taxon>
        <taxon>Cystobacterineae</taxon>
        <taxon>Archangiaceae</taxon>
        <taxon>Archangium</taxon>
    </lineage>
</organism>
<evidence type="ECO:0000256" key="2">
    <source>
        <dbReference type="ARBA" id="ARBA00022801"/>
    </source>
</evidence>
<evidence type="ECO:0000256" key="1">
    <source>
        <dbReference type="ARBA" id="ARBA00022723"/>
    </source>
</evidence>
<dbReference type="GO" id="GO:0016814">
    <property type="term" value="F:hydrolase activity, acting on carbon-nitrogen (but not peptide) bonds, in cyclic amidines"/>
    <property type="evidence" value="ECO:0007669"/>
    <property type="project" value="UniProtKB-ARBA"/>
</dbReference>
<reference evidence="5 6" key="1">
    <citation type="submission" date="2014-07" db="EMBL/GenBank/DDBJ databases">
        <title>Draft Genome Sequence of Gephyronic Acid Producer, Cystobacter violaceus Strain Cb vi76.</title>
        <authorList>
            <person name="Stevens D.C."/>
            <person name="Young J."/>
            <person name="Carmichael R."/>
            <person name="Tan J."/>
            <person name="Taylor R.E."/>
        </authorList>
    </citation>
    <scope>NUCLEOTIDE SEQUENCE [LARGE SCALE GENOMIC DNA]</scope>
    <source>
        <strain evidence="5 6">Cb vi76</strain>
    </source>
</reference>
<dbReference type="Pfam" id="PF01979">
    <property type="entry name" value="Amidohydro_1"/>
    <property type="match status" value="1"/>
</dbReference>
<protein>
    <submittedName>
        <fullName evidence="5">Hydrolase</fullName>
    </submittedName>
</protein>
<dbReference type="InterPro" id="IPR006680">
    <property type="entry name" value="Amidohydro-rel"/>
</dbReference>
<dbReference type="InterPro" id="IPR050287">
    <property type="entry name" value="MTA/SAH_deaminase"/>
</dbReference>
<dbReference type="PANTHER" id="PTHR43794">
    <property type="entry name" value="AMINOHYDROLASE SSNA-RELATED"/>
    <property type="match status" value="1"/>
</dbReference>
<evidence type="ECO:0000313" key="6">
    <source>
        <dbReference type="Proteomes" id="UP000028547"/>
    </source>
</evidence>
<dbReference type="SUPFAM" id="SSF51556">
    <property type="entry name" value="Metallo-dependent hydrolases"/>
    <property type="match status" value="1"/>
</dbReference>
<sequence>MTDTCIRDCHALVPDASGTLTIARHQDILVRGGRITEIRPTGGPLEPGVTVLEGQRMLAMPGLINTHAHVPMVLFRGLAEDVPIERWFNEFIWPLESNLTEADVYWGAQLGLLEMIEGGVTTVADHYFHMDRVAQAVEEAGTRAHLGWAVFGSNGLKVLAETAAFAERWRGGAGGRITTCMAPHAPYTCDDGFLRASAGHANRLGIGIHIHAAEEMNQTNASLEKRGLTPIQVLKDTGVLGVPTLIAHGCGLLPQDIELLEKHRASVGIAHAPKTYLKLAMGMTPIRALRRAGIAVGLATDGAVSNNTLDVFESLRLMTMMQKHEAMDPEVMPIPEALDIATRGSAAALGMGDRIGKLAPGYQADIILVDTRGTHWQPPHNLTAGLVYSARASDVHTVMVDGRVIMRERRHLTLDKERILTEVASTMERLARRVPESRIQSYKP</sequence>
<gene>
    <name evidence="5" type="ORF">Q664_52300</name>
</gene>
<dbReference type="InterPro" id="IPR011059">
    <property type="entry name" value="Metal-dep_hydrolase_composite"/>
</dbReference>